<evidence type="ECO:0000313" key="2">
    <source>
        <dbReference type="EMBL" id="KAH6894057.1"/>
    </source>
</evidence>
<keyword evidence="3" id="KW-1185">Reference proteome</keyword>
<dbReference type="PROSITE" id="PS50181">
    <property type="entry name" value="FBOX"/>
    <property type="match status" value="1"/>
</dbReference>
<evidence type="ECO:0000313" key="3">
    <source>
        <dbReference type="Proteomes" id="UP000777438"/>
    </source>
</evidence>
<dbReference type="InterPro" id="IPR001810">
    <property type="entry name" value="F-box_dom"/>
</dbReference>
<dbReference type="Pfam" id="PF00646">
    <property type="entry name" value="F-box"/>
    <property type="match status" value="1"/>
</dbReference>
<evidence type="ECO:0000259" key="1">
    <source>
        <dbReference type="PROSITE" id="PS50181"/>
    </source>
</evidence>
<accession>A0A9P8WAM2</accession>
<proteinExistence type="predicted"/>
<name>A0A9P8WAM2_9HYPO</name>
<protein>
    <recommendedName>
        <fullName evidence="1">F-box domain-containing protein</fullName>
    </recommendedName>
</protein>
<sequence length="558" mass="65143">MAINPKTRKVSIRLHELPHELLNEIFLYLEEDDRPTLFDLRLVCRYIEAVARFHLFRIIRLVACSDIFRNMNFLRIAKSTRLRPCVREVRIDTWGGMSRCRREFFQPSVVFMCVLPYLRFFHGLTVCHAKFSHASLPNISRKTRRDYSVWVLDVILNCLAGTWSLDRQTKIDDALKIGDSPRTYGDAQQKGAANIPLKVFTASELDNPIDKRILRSKAWHDLVDSKTLGDLKLYVIEDYYANTKRNALDLNKSLHHSWLTKNLGAKLRNLTLYWRGPGSEIFPPLTVPKVRPGMTDFSNYFPVLRSLLIGRYSFTTQDQADWVTYLGRGPGCNGLEELCIDDCRVLWDDMPQNTARYANTIGGLIGPHIYDKSQQPLRWYKMICRWATRLPNLKSFEMATADKNIVFNEPIARDIAPWISLVARIHEDDDTYYLKWKKTFRDFNIPEPTCNLSVLMRDWRDWCERTEWLSTRYCKEDSMVEGENRSIEGNVVPFDVAPWMALFPVRGWENECLLRLFDESALLYMRRLVEERCNPLQDQPILKVLSDNGPPRKNLSGK</sequence>
<organism evidence="2 3">
    <name type="scientific">Thelonectria olida</name>
    <dbReference type="NCBI Taxonomy" id="1576542"/>
    <lineage>
        <taxon>Eukaryota</taxon>
        <taxon>Fungi</taxon>
        <taxon>Dikarya</taxon>
        <taxon>Ascomycota</taxon>
        <taxon>Pezizomycotina</taxon>
        <taxon>Sordariomycetes</taxon>
        <taxon>Hypocreomycetidae</taxon>
        <taxon>Hypocreales</taxon>
        <taxon>Nectriaceae</taxon>
        <taxon>Thelonectria</taxon>
    </lineage>
</organism>
<reference evidence="2 3" key="1">
    <citation type="journal article" date="2021" name="Nat. Commun.">
        <title>Genetic determinants of endophytism in the Arabidopsis root mycobiome.</title>
        <authorList>
            <person name="Mesny F."/>
            <person name="Miyauchi S."/>
            <person name="Thiergart T."/>
            <person name="Pickel B."/>
            <person name="Atanasova L."/>
            <person name="Karlsson M."/>
            <person name="Huettel B."/>
            <person name="Barry K.W."/>
            <person name="Haridas S."/>
            <person name="Chen C."/>
            <person name="Bauer D."/>
            <person name="Andreopoulos W."/>
            <person name="Pangilinan J."/>
            <person name="LaButti K."/>
            <person name="Riley R."/>
            <person name="Lipzen A."/>
            <person name="Clum A."/>
            <person name="Drula E."/>
            <person name="Henrissat B."/>
            <person name="Kohler A."/>
            <person name="Grigoriev I.V."/>
            <person name="Martin F.M."/>
            <person name="Hacquard S."/>
        </authorList>
    </citation>
    <scope>NUCLEOTIDE SEQUENCE [LARGE SCALE GENOMIC DNA]</scope>
    <source>
        <strain evidence="2 3">MPI-CAGE-CH-0241</strain>
    </source>
</reference>
<dbReference type="AlphaFoldDB" id="A0A9P8WAM2"/>
<dbReference type="Proteomes" id="UP000777438">
    <property type="component" value="Unassembled WGS sequence"/>
</dbReference>
<dbReference type="EMBL" id="JAGPYM010000005">
    <property type="protein sequence ID" value="KAH6894057.1"/>
    <property type="molecule type" value="Genomic_DNA"/>
</dbReference>
<comment type="caution">
    <text evidence="2">The sequence shown here is derived from an EMBL/GenBank/DDBJ whole genome shotgun (WGS) entry which is preliminary data.</text>
</comment>
<dbReference type="OrthoDB" id="3140657at2759"/>
<feature type="domain" description="F-box" evidence="1">
    <location>
        <begin position="11"/>
        <end position="71"/>
    </location>
</feature>
<gene>
    <name evidence="2" type="ORF">B0T10DRAFT_479414</name>
</gene>